<protein>
    <submittedName>
        <fullName evidence="1">Uncharacterized protein</fullName>
    </submittedName>
</protein>
<accession>A0ACB8UJ50</accession>
<organism evidence="1 2">
    <name type="scientific">Irpex rosettiformis</name>
    <dbReference type="NCBI Taxonomy" id="378272"/>
    <lineage>
        <taxon>Eukaryota</taxon>
        <taxon>Fungi</taxon>
        <taxon>Dikarya</taxon>
        <taxon>Basidiomycota</taxon>
        <taxon>Agaricomycotina</taxon>
        <taxon>Agaricomycetes</taxon>
        <taxon>Polyporales</taxon>
        <taxon>Irpicaceae</taxon>
        <taxon>Irpex</taxon>
    </lineage>
</organism>
<keyword evidence="2" id="KW-1185">Reference proteome</keyword>
<evidence type="ECO:0000313" key="2">
    <source>
        <dbReference type="Proteomes" id="UP001055072"/>
    </source>
</evidence>
<comment type="caution">
    <text evidence="1">The sequence shown here is derived from an EMBL/GenBank/DDBJ whole genome shotgun (WGS) entry which is preliminary data.</text>
</comment>
<proteinExistence type="predicted"/>
<dbReference type="EMBL" id="MU274900">
    <property type="protein sequence ID" value="KAI0094140.1"/>
    <property type="molecule type" value="Genomic_DNA"/>
</dbReference>
<sequence>MAMQFSHSLHVDKINKFIHPRARVPANDPHDPTLTRTCLSPISNPPLRRAKSLEHAFDGLGLTVVGGGSRDCPNFRIGGHLPEGFIGEDDCLEGFQRGNEGERTLWFSVDRLGEGHVYTWRKGTTNGQLRASKSLKHIQRLPVPPPSPLFLVKYTALLETTGNVIPTHVTSTSEAMSQVVFGARTCKLVEHQDAPQGLRRSSSPRTHKSSTHGPPPRWPSIKLPEGAEGHEDIHINLVRDEHKATHVGLTIKVTQLTAEISLLQTQLATTNDALSRPTSVRELCS</sequence>
<reference evidence="1" key="1">
    <citation type="journal article" date="2021" name="Environ. Microbiol.">
        <title>Gene family expansions and transcriptome signatures uncover fungal adaptations to wood decay.</title>
        <authorList>
            <person name="Hage H."/>
            <person name="Miyauchi S."/>
            <person name="Viragh M."/>
            <person name="Drula E."/>
            <person name="Min B."/>
            <person name="Chaduli D."/>
            <person name="Navarro D."/>
            <person name="Favel A."/>
            <person name="Norest M."/>
            <person name="Lesage-Meessen L."/>
            <person name="Balint B."/>
            <person name="Merenyi Z."/>
            <person name="de Eugenio L."/>
            <person name="Morin E."/>
            <person name="Martinez A.T."/>
            <person name="Baldrian P."/>
            <person name="Stursova M."/>
            <person name="Martinez M.J."/>
            <person name="Novotny C."/>
            <person name="Magnuson J.K."/>
            <person name="Spatafora J.W."/>
            <person name="Maurice S."/>
            <person name="Pangilinan J."/>
            <person name="Andreopoulos W."/>
            <person name="LaButti K."/>
            <person name="Hundley H."/>
            <person name="Na H."/>
            <person name="Kuo A."/>
            <person name="Barry K."/>
            <person name="Lipzen A."/>
            <person name="Henrissat B."/>
            <person name="Riley R."/>
            <person name="Ahrendt S."/>
            <person name="Nagy L.G."/>
            <person name="Grigoriev I.V."/>
            <person name="Martin F."/>
            <person name="Rosso M.N."/>
        </authorList>
    </citation>
    <scope>NUCLEOTIDE SEQUENCE</scope>
    <source>
        <strain evidence="1">CBS 384.51</strain>
    </source>
</reference>
<dbReference type="Proteomes" id="UP001055072">
    <property type="component" value="Unassembled WGS sequence"/>
</dbReference>
<name>A0ACB8UJ50_9APHY</name>
<gene>
    <name evidence="1" type="ORF">BDY19DRAFT_988013</name>
</gene>
<evidence type="ECO:0000313" key="1">
    <source>
        <dbReference type="EMBL" id="KAI0094140.1"/>
    </source>
</evidence>